<dbReference type="EMBL" id="JAVDRP010000002">
    <property type="protein sequence ID" value="MDR6407575.1"/>
    <property type="molecule type" value="Genomic_DNA"/>
</dbReference>
<dbReference type="EC" id="2.4.1.-" evidence="5"/>
<keyword evidence="6" id="KW-1185">Reference proteome</keyword>
<dbReference type="PANTHER" id="PTHR43179:SF12">
    <property type="entry name" value="GALACTOFURANOSYLTRANSFERASE GLFT2"/>
    <property type="match status" value="1"/>
</dbReference>
<dbReference type="Gene3D" id="3.90.550.10">
    <property type="entry name" value="Spore Coat Polysaccharide Biosynthesis Protein SpsA, Chain A"/>
    <property type="match status" value="1"/>
</dbReference>
<evidence type="ECO:0000256" key="2">
    <source>
        <dbReference type="ARBA" id="ARBA00022676"/>
    </source>
</evidence>
<dbReference type="InterPro" id="IPR029044">
    <property type="entry name" value="Nucleotide-diphossugar_trans"/>
</dbReference>
<dbReference type="Proteomes" id="UP001264340">
    <property type="component" value="Unassembled WGS sequence"/>
</dbReference>
<evidence type="ECO:0000256" key="3">
    <source>
        <dbReference type="ARBA" id="ARBA00022679"/>
    </source>
</evidence>
<dbReference type="Pfam" id="PF00535">
    <property type="entry name" value="Glycos_transf_2"/>
    <property type="match status" value="1"/>
</dbReference>
<accession>A0ABU1LLI4</accession>
<evidence type="ECO:0000313" key="6">
    <source>
        <dbReference type="Proteomes" id="UP001264340"/>
    </source>
</evidence>
<proteinExistence type="inferred from homology"/>
<dbReference type="GO" id="GO:0016757">
    <property type="term" value="F:glycosyltransferase activity"/>
    <property type="evidence" value="ECO:0007669"/>
    <property type="project" value="UniProtKB-KW"/>
</dbReference>
<comment type="similarity">
    <text evidence="1">Belongs to the glycosyltransferase 2 family.</text>
</comment>
<keyword evidence="3 5" id="KW-0808">Transferase</keyword>
<evidence type="ECO:0000313" key="5">
    <source>
        <dbReference type="EMBL" id="MDR6407575.1"/>
    </source>
</evidence>
<organism evidence="5 6">
    <name type="scientific">Paraburkholderia terricola</name>
    <dbReference type="NCBI Taxonomy" id="169427"/>
    <lineage>
        <taxon>Bacteria</taxon>
        <taxon>Pseudomonadati</taxon>
        <taxon>Pseudomonadota</taxon>
        <taxon>Betaproteobacteria</taxon>
        <taxon>Burkholderiales</taxon>
        <taxon>Burkholderiaceae</taxon>
        <taxon>Paraburkholderia</taxon>
    </lineage>
</organism>
<evidence type="ECO:0000259" key="4">
    <source>
        <dbReference type="Pfam" id="PF00535"/>
    </source>
</evidence>
<dbReference type="PANTHER" id="PTHR43179">
    <property type="entry name" value="RHAMNOSYLTRANSFERASE WBBL"/>
    <property type="match status" value="1"/>
</dbReference>
<dbReference type="InterPro" id="IPR001173">
    <property type="entry name" value="Glyco_trans_2-like"/>
</dbReference>
<comment type="caution">
    <text evidence="5">The sequence shown here is derived from an EMBL/GenBank/DDBJ whole genome shotgun (WGS) entry which is preliminary data.</text>
</comment>
<evidence type="ECO:0000256" key="1">
    <source>
        <dbReference type="ARBA" id="ARBA00006739"/>
    </source>
</evidence>
<protein>
    <submittedName>
        <fullName evidence="5">Rhamnosyltransferase</fullName>
        <ecNumber evidence="5">2.4.1.-</ecNumber>
    </submittedName>
</protein>
<reference evidence="5 6" key="1">
    <citation type="submission" date="2023-07" db="EMBL/GenBank/DDBJ databases">
        <title>Sorghum-associated microbial communities from plants grown in Nebraska, USA.</title>
        <authorList>
            <person name="Schachtman D."/>
        </authorList>
    </citation>
    <scope>NUCLEOTIDE SEQUENCE [LARGE SCALE GENOMIC DNA]</scope>
    <source>
        <strain evidence="5 6">DS1316</strain>
    </source>
</reference>
<keyword evidence="2 5" id="KW-0328">Glycosyltransferase</keyword>
<feature type="domain" description="Glycosyltransferase 2-like" evidence="4">
    <location>
        <begin position="4"/>
        <end position="82"/>
    </location>
</feature>
<sequence>MTGIIRLSSNNGISAALNRGFTAVQTHTTSEFCALFDQDSTPLDDMIQRLETHADQLASRAPFAQIGPYFFETNRGYYLPFIEFHHGFPRRKRDDGGPRVTTADYLITSGALISLAAITKVGPMDEDLFIDYVDIEWGLRAKAKGYQSYGAYDVTMTHTIGEKALEVATVRLAVHKPIRRYYYYRNALLLCRRPYISLSWKVNELCRLAIKFVIFALLSSRRREDIVMMSKGICDGLRGKGGKLD</sequence>
<dbReference type="SUPFAM" id="SSF53448">
    <property type="entry name" value="Nucleotide-diphospho-sugar transferases"/>
    <property type="match status" value="1"/>
</dbReference>
<name>A0ABU1LLI4_9BURK</name>
<gene>
    <name evidence="5" type="ORF">J2804_000963</name>
</gene>